<dbReference type="InterPro" id="IPR007686">
    <property type="entry name" value="YutG/PgpA"/>
</dbReference>
<sequence length="163" mass="17889">MVTLEVRQLIFEQVVLLIATGFGLGSLPWMPGTFGSLLGIPLAWWLWGQPLTRQLLVITALLAVGVPLCHWASRWLGGGDAAQIVADEYFAFPLVFLGVATTHRWWLLGAGFALYRLFDITKPPPIDFVETIGGGLGIVLDDVLAALLAWLVLRGTQAVWRRP</sequence>
<keyword evidence="1" id="KW-0443">Lipid metabolism</keyword>
<protein>
    <recommendedName>
        <fullName evidence="1">Phosphatidylglycerophosphatase A</fullName>
        <ecNumber evidence="1">3.1.3.27</ecNumber>
    </recommendedName>
    <alternativeName>
        <fullName evidence="1">Phosphatidylglycerolphosphate phosphatase A</fullName>
    </alternativeName>
</protein>
<dbReference type="GO" id="GO:0009395">
    <property type="term" value="P:phospholipid catabolic process"/>
    <property type="evidence" value="ECO:0007669"/>
    <property type="project" value="UniProtKB-KW"/>
</dbReference>
<dbReference type="PANTHER" id="PTHR36305:SF1">
    <property type="entry name" value="PHOSPHATIDYLGLYCEROPHOSPHATASE A"/>
    <property type="match status" value="1"/>
</dbReference>
<evidence type="ECO:0000259" key="3">
    <source>
        <dbReference type="Pfam" id="PF04608"/>
    </source>
</evidence>
<dbReference type="GO" id="GO:0008962">
    <property type="term" value="F:phosphatidylglycerophosphatase activity"/>
    <property type="evidence" value="ECO:0007669"/>
    <property type="project" value="UniProtKB-EC"/>
</dbReference>
<keyword evidence="2" id="KW-1133">Transmembrane helix</keyword>
<dbReference type="SUPFAM" id="SSF101307">
    <property type="entry name" value="YutG-like"/>
    <property type="match status" value="1"/>
</dbReference>
<feature type="transmembrane region" description="Helical" evidence="2">
    <location>
        <begin position="51"/>
        <end position="69"/>
    </location>
</feature>
<keyword evidence="1" id="KW-0460">Magnesium</keyword>
<comment type="pathway">
    <text evidence="1">Phospholipid metabolism; phosphatidylglycerol biosynthesis; phosphatidylglycerol from CDP-diacylglycerol: step 2/2.</text>
</comment>
<evidence type="ECO:0000313" key="4">
    <source>
        <dbReference type="EMBL" id="AHY42807.1"/>
    </source>
</evidence>
<dbReference type="GO" id="GO:0046872">
    <property type="term" value="F:metal ion binding"/>
    <property type="evidence" value="ECO:0007669"/>
    <property type="project" value="UniProtKB-KW"/>
</dbReference>
<accession>A0A023WRF9</accession>
<dbReference type="EC" id="3.1.3.27" evidence="1"/>
<dbReference type="Proteomes" id="UP000025238">
    <property type="component" value="Chromosome"/>
</dbReference>
<dbReference type="Pfam" id="PF04608">
    <property type="entry name" value="PgpA"/>
    <property type="match status" value="1"/>
</dbReference>
<keyword evidence="1" id="KW-0997">Cell inner membrane</keyword>
<feature type="transmembrane region" description="Helical" evidence="2">
    <location>
        <begin position="90"/>
        <end position="115"/>
    </location>
</feature>
<dbReference type="KEGG" id="pstu:UIB01_10120"/>
<dbReference type="CDD" id="cd06971">
    <property type="entry name" value="PgpA"/>
    <property type="match status" value="1"/>
</dbReference>
<keyword evidence="1" id="KW-0378">Hydrolase</keyword>
<feature type="domain" description="YutG/PgpA" evidence="3">
    <location>
        <begin position="17"/>
        <end position="155"/>
    </location>
</feature>
<reference evidence="4 5" key="1">
    <citation type="submission" date="2014-03" db="EMBL/GenBank/DDBJ databases">
        <title>Complete genome sequence of Pseudomonas stutzeri 19SMN4.</title>
        <authorList>
            <person name="Brunet-Galmes I."/>
            <person name="Nogales B."/>
            <person name="Busquets A."/>
            <person name="Pena A."/>
            <person name="Gomila M."/>
            <person name="Garcia-Valdes E."/>
            <person name="Lalucat J."/>
            <person name="Bennasar A."/>
            <person name="Bosch R."/>
        </authorList>
    </citation>
    <scope>NUCLEOTIDE SEQUENCE [LARGE SCALE GENOMIC DNA]</scope>
    <source>
        <strain evidence="4 5">19SMN4</strain>
    </source>
</reference>
<dbReference type="PIRSF" id="PIRSF006162">
    <property type="entry name" value="PgpA"/>
    <property type="match status" value="1"/>
</dbReference>
<keyword evidence="1" id="KW-0442">Lipid degradation</keyword>
<keyword evidence="1" id="KW-0479">Metal-binding</keyword>
<organism evidence="4 5">
    <name type="scientific">Stutzerimonas stutzeri</name>
    <name type="common">Pseudomonas stutzeri</name>
    <dbReference type="NCBI Taxonomy" id="316"/>
    <lineage>
        <taxon>Bacteria</taxon>
        <taxon>Pseudomonadati</taxon>
        <taxon>Pseudomonadota</taxon>
        <taxon>Gammaproteobacteria</taxon>
        <taxon>Pseudomonadales</taxon>
        <taxon>Pseudomonadaceae</taxon>
        <taxon>Stutzerimonas</taxon>
    </lineage>
</organism>
<evidence type="ECO:0000256" key="2">
    <source>
        <dbReference type="SAM" id="Phobius"/>
    </source>
</evidence>
<comment type="function">
    <text evidence="1">Lipid phosphatase which dephosphorylates phosphatidylglycerophosphate (PGP) to phosphatidylglycerol (PG).</text>
</comment>
<feature type="transmembrane region" description="Helical" evidence="2">
    <location>
        <begin position="135"/>
        <end position="153"/>
    </location>
</feature>
<name>A0A023WRF9_STUST</name>
<dbReference type="UniPathway" id="UPA00084">
    <property type="reaction ID" value="UER00504"/>
</dbReference>
<evidence type="ECO:0000256" key="1">
    <source>
        <dbReference type="PIRNR" id="PIRNR006162"/>
    </source>
</evidence>
<keyword evidence="1 2" id="KW-0472">Membrane</keyword>
<dbReference type="PATRIC" id="fig|316.97.peg.2028"/>
<keyword evidence="1" id="KW-1003">Cell membrane</keyword>
<keyword evidence="1 2" id="KW-0812">Transmembrane</keyword>
<keyword evidence="1" id="KW-1208">Phospholipid metabolism</keyword>
<comment type="subcellular location">
    <subcellularLocation>
        <location evidence="1">Cell inner membrane</location>
        <topology evidence="1">Multi-pass membrane protein</topology>
    </subcellularLocation>
</comment>
<gene>
    <name evidence="4" type="ORF">UIB01_10120</name>
</gene>
<proteinExistence type="predicted"/>
<dbReference type="InterPro" id="IPR026037">
    <property type="entry name" value="PgpA"/>
</dbReference>
<evidence type="ECO:0000313" key="5">
    <source>
        <dbReference type="Proteomes" id="UP000025238"/>
    </source>
</evidence>
<keyword evidence="1" id="KW-0595">Phospholipid degradation</keyword>
<dbReference type="InterPro" id="IPR036681">
    <property type="entry name" value="PgpA-like_sf"/>
</dbReference>
<feature type="transmembrane region" description="Helical" evidence="2">
    <location>
        <begin position="9"/>
        <end position="31"/>
    </location>
</feature>
<dbReference type="GO" id="GO:0005886">
    <property type="term" value="C:plasma membrane"/>
    <property type="evidence" value="ECO:0007669"/>
    <property type="project" value="UniProtKB-SubCell"/>
</dbReference>
<dbReference type="PANTHER" id="PTHR36305">
    <property type="entry name" value="PHOSPHATIDYLGLYCEROPHOSPHATASE A"/>
    <property type="match status" value="1"/>
</dbReference>
<comment type="cofactor">
    <cofactor evidence="1">
        <name>Mg(2+)</name>
        <dbReference type="ChEBI" id="CHEBI:18420"/>
    </cofactor>
</comment>
<dbReference type="EMBL" id="CP007509">
    <property type="protein sequence ID" value="AHY42807.1"/>
    <property type="molecule type" value="Genomic_DNA"/>
</dbReference>
<dbReference type="GO" id="GO:0006655">
    <property type="term" value="P:phosphatidylglycerol biosynthetic process"/>
    <property type="evidence" value="ECO:0007669"/>
    <property type="project" value="UniProtKB-UniPathway"/>
</dbReference>
<dbReference type="AlphaFoldDB" id="A0A023WRF9"/>
<comment type="catalytic activity">
    <reaction evidence="1">
        <text>a 1,2-diacyl-sn-glycero-3-phospho-(1'-sn-glycero-3'-phosphate) + H2O = a 1,2-diacyl-sn-glycero-3-phospho-(1'-sn-glycerol) + phosphate</text>
        <dbReference type="Rhea" id="RHEA:33751"/>
        <dbReference type="ChEBI" id="CHEBI:15377"/>
        <dbReference type="ChEBI" id="CHEBI:43474"/>
        <dbReference type="ChEBI" id="CHEBI:60110"/>
        <dbReference type="ChEBI" id="CHEBI:64716"/>
        <dbReference type="EC" id="3.1.3.27"/>
    </reaction>
</comment>